<dbReference type="SMART" id="SM00850">
    <property type="entry name" value="LytTR"/>
    <property type="match status" value="1"/>
</dbReference>
<dbReference type="KEGG" id="smon:AWR27_16645"/>
<dbReference type="Proteomes" id="UP000187941">
    <property type="component" value="Chromosome"/>
</dbReference>
<dbReference type="PANTHER" id="PTHR37299">
    <property type="entry name" value="TRANSCRIPTIONAL REGULATOR-RELATED"/>
    <property type="match status" value="1"/>
</dbReference>
<gene>
    <name evidence="2" type="ORF">AWR27_16645</name>
</gene>
<dbReference type="InterPro" id="IPR046947">
    <property type="entry name" value="LytR-like"/>
</dbReference>
<dbReference type="RefSeq" id="WP_077132238.1">
    <property type="nucleotide sequence ID" value="NZ_CP014263.1"/>
</dbReference>
<name>A0A1P9WZK6_9BACT</name>
<dbReference type="InterPro" id="IPR007492">
    <property type="entry name" value="LytTR_DNA-bd_dom"/>
</dbReference>
<dbReference type="EMBL" id="CP014263">
    <property type="protein sequence ID" value="AQG80803.1"/>
    <property type="molecule type" value="Genomic_DNA"/>
</dbReference>
<evidence type="ECO:0000313" key="3">
    <source>
        <dbReference type="Proteomes" id="UP000187941"/>
    </source>
</evidence>
<evidence type="ECO:0000313" key="2">
    <source>
        <dbReference type="EMBL" id="AQG80803.1"/>
    </source>
</evidence>
<sequence length="120" mass="13841">MVVSNSSPSLLLYLGRDRGRERRPLSALCYAQSELNYTWLVWADGDRLLVPRSLSYFMPCLPASDFVRLHRGYIVNRRFVAGVERGLADQRLMSLTTGEQLPISRRQWMLVRAWLSQPAN</sequence>
<reference evidence="2 3" key="1">
    <citation type="submission" date="2016-01" db="EMBL/GenBank/DDBJ databases">
        <authorList>
            <person name="Oliw E.H."/>
        </authorList>
    </citation>
    <scope>NUCLEOTIDE SEQUENCE [LARGE SCALE GENOMIC DNA]</scope>
    <source>
        <strain evidence="2 3">DY10</strain>
    </source>
</reference>
<organism evidence="2 3">
    <name type="scientific">Spirosoma montaniterrae</name>
    <dbReference type="NCBI Taxonomy" id="1178516"/>
    <lineage>
        <taxon>Bacteria</taxon>
        <taxon>Pseudomonadati</taxon>
        <taxon>Bacteroidota</taxon>
        <taxon>Cytophagia</taxon>
        <taxon>Cytophagales</taxon>
        <taxon>Cytophagaceae</taxon>
        <taxon>Spirosoma</taxon>
    </lineage>
</organism>
<dbReference type="PANTHER" id="PTHR37299:SF1">
    <property type="entry name" value="STAGE 0 SPORULATION PROTEIN A HOMOLOG"/>
    <property type="match status" value="1"/>
</dbReference>
<protein>
    <recommendedName>
        <fullName evidence="1">HTH LytTR-type domain-containing protein</fullName>
    </recommendedName>
</protein>
<dbReference type="AlphaFoldDB" id="A0A1P9WZK6"/>
<keyword evidence="3" id="KW-1185">Reference proteome</keyword>
<dbReference type="GO" id="GO:0000156">
    <property type="term" value="F:phosphorelay response regulator activity"/>
    <property type="evidence" value="ECO:0007669"/>
    <property type="project" value="InterPro"/>
</dbReference>
<dbReference type="Gene3D" id="2.40.50.1020">
    <property type="entry name" value="LytTr DNA-binding domain"/>
    <property type="match status" value="1"/>
</dbReference>
<proteinExistence type="predicted"/>
<dbReference type="PROSITE" id="PS50930">
    <property type="entry name" value="HTH_LYTTR"/>
    <property type="match status" value="1"/>
</dbReference>
<dbReference type="GO" id="GO:0003677">
    <property type="term" value="F:DNA binding"/>
    <property type="evidence" value="ECO:0007669"/>
    <property type="project" value="InterPro"/>
</dbReference>
<evidence type="ECO:0000259" key="1">
    <source>
        <dbReference type="PROSITE" id="PS50930"/>
    </source>
</evidence>
<feature type="domain" description="HTH LytTR-type" evidence="1">
    <location>
        <begin position="12"/>
        <end position="117"/>
    </location>
</feature>
<dbReference type="STRING" id="1178516.AWR27_16645"/>
<accession>A0A1P9WZK6</accession>
<dbReference type="Pfam" id="PF04397">
    <property type="entry name" value="LytTR"/>
    <property type="match status" value="1"/>
</dbReference>
<dbReference type="OrthoDB" id="1430683at2"/>